<dbReference type="EMBL" id="VSSQ01109892">
    <property type="protein sequence ID" value="MPN47975.1"/>
    <property type="molecule type" value="Genomic_DNA"/>
</dbReference>
<name>A0A645I9F2_9ZZZZ</name>
<organism evidence="1">
    <name type="scientific">bioreactor metagenome</name>
    <dbReference type="NCBI Taxonomy" id="1076179"/>
    <lineage>
        <taxon>unclassified sequences</taxon>
        <taxon>metagenomes</taxon>
        <taxon>ecological metagenomes</taxon>
    </lineage>
</organism>
<dbReference type="SUPFAM" id="SSF53850">
    <property type="entry name" value="Periplasmic binding protein-like II"/>
    <property type="match status" value="1"/>
</dbReference>
<dbReference type="AlphaFoldDB" id="A0A645I9F2"/>
<gene>
    <name evidence="1" type="ORF">SDC9_195579</name>
</gene>
<accession>A0A645I9F2</accession>
<proteinExistence type="predicted"/>
<sequence length="69" mass="7757">MDNRFAFKPASEAYTKYNTALFKSLQDYILQVISGTRTIDDLATFTSDWANNGGEEVRAELKAFLDSQA</sequence>
<protein>
    <submittedName>
        <fullName evidence="1">Uncharacterized protein</fullName>
    </submittedName>
</protein>
<comment type="caution">
    <text evidence="1">The sequence shown here is derived from an EMBL/GenBank/DDBJ whole genome shotgun (WGS) entry which is preliminary data.</text>
</comment>
<evidence type="ECO:0000313" key="1">
    <source>
        <dbReference type="EMBL" id="MPN47975.1"/>
    </source>
</evidence>
<reference evidence="1" key="1">
    <citation type="submission" date="2019-08" db="EMBL/GenBank/DDBJ databases">
        <authorList>
            <person name="Kucharzyk K."/>
            <person name="Murdoch R.W."/>
            <person name="Higgins S."/>
            <person name="Loffler F."/>
        </authorList>
    </citation>
    <scope>NUCLEOTIDE SEQUENCE</scope>
</reference>